<protein>
    <submittedName>
        <fullName evidence="1">Uncharacterized protein</fullName>
    </submittedName>
</protein>
<dbReference type="EMBL" id="MHLV01000029">
    <property type="protein sequence ID" value="OGZ17380.1"/>
    <property type="molecule type" value="Genomic_DNA"/>
</dbReference>
<organism evidence="1 2">
    <name type="scientific">Candidatus Nealsonbacteria bacterium RBG_13_36_15</name>
    <dbReference type="NCBI Taxonomy" id="1801660"/>
    <lineage>
        <taxon>Bacteria</taxon>
        <taxon>Candidatus Nealsoniibacteriota</taxon>
    </lineage>
</organism>
<dbReference type="AlphaFoldDB" id="A0A1G2DWN0"/>
<dbReference type="Proteomes" id="UP000176752">
    <property type="component" value="Unassembled WGS sequence"/>
</dbReference>
<comment type="caution">
    <text evidence="1">The sequence shown here is derived from an EMBL/GenBank/DDBJ whole genome shotgun (WGS) entry which is preliminary data.</text>
</comment>
<evidence type="ECO:0000313" key="1">
    <source>
        <dbReference type="EMBL" id="OGZ17380.1"/>
    </source>
</evidence>
<name>A0A1G2DWN0_9BACT</name>
<evidence type="ECO:0000313" key="2">
    <source>
        <dbReference type="Proteomes" id="UP000176752"/>
    </source>
</evidence>
<proteinExistence type="predicted"/>
<reference evidence="1 2" key="1">
    <citation type="journal article" date="2016" name="Nat. Commun.">
        <title>Thousands of microbial genomes shed light on interconnected biogeochemical processes in an aquifer system.</title>
        <authorList>
            <person name="Anantharaman K."/>
            <person name="Brown C.T."/>
            <person name="Hug L.A."/>
            <person name="Sharon I."/>
            <person name="Castelle C.J."/>
            <person name="Probst A.J."/>
            <person name="Thomas B.C."/>
            <person name="Singh A."/>
            <person name="Wilkins M.J."/>
            <person name="Karaoz U."/>
            <person name="Brodie E.L."/>
            <person name="Williams K.H."/>
            <person name="Hubbard S.S."/>
            <person name="Banfield J.F."/>
        </authorList>
    </citation>
    <scope>NUCLEOTIDE SEQUENCE [LARGE SCALE GENOMIC DNA]</scope>
</reference>
<gene>
    <name evidence="1" type="ORF">A2Z78_01260</name>
</gene>
<accession>A0A1G2DWN0</accession>
<sequence length="66" mass="7113">MEDGVSHDAEIEIGDNDDAKAAGLEWFRGYIEACPGLKTAGAVTIDVESISEVVDGKTKYHLTPYL</sequence>